<evidence type="ECO:0000313" key="7">
    <source>
        <dbReference type="EMBL" id="EDW19789.2"/>
    </source>
</evidence>
<dbReference type="EC" id="3.2.1.-" evidence="7"/>
<evidence type="ECO:0000313" key="8">
    <source>
        <dbReference type="Proteomes" id="UP000009192"/>
    </source>
</evidence>
<keyword evidence="8" id="KW-1185">Reference proteome</keyword>
<evidence type="ECO:0000256" key="4">
    <source>
        <dbReference type="SAM" id="SignalP"/>
    </source>
</evidence>
<sequence length="477" mass="55369">MAPQFLLNFQLVLLLLLMGQQNMGYKMPHVNIEIFNERGLKISIPDEARMQRVFVMLQVDDSCPVFMDCLTQATNGSWTSVQRIRLQNDDKLRVSLFVQYNNNIYEKSETHVILNTRFLTTQQSNTVNIWRSKAPETLDNSNENKCQLYRTLDRRLFKDCKPTNSITSRNSGSQVTCQGELIFEDDFSEGQLNSSVWMHDIRQRMYYVEEELVAFDDSPRISYVREGHLHIVPMVASEVTEGVYKLGDRCTAVDNRQLECSISKGSFFKINPPVYSAQLHTRESFSFKYGKVVVRAKLPKGDWLFPYMMLQPVSTYAETHFANQLRIAYARGNEFLRSSQQDDISGHRLYGGIVIWQKGDAVEILKNRLHTKHYGDDFHNYTMIWQRDKLTLLVDDEIYGEIYDGLPFFNEKCFIIFGVTVGGFLNFNDSILLTDVKPYKNKQPRAALSFWENRGTWVSTWTNSSAMIVDYVRVYAD</sequence>
<dbReference type="Pfam" id="PF15886">
    <property type="entry name" value="CBM39"/>
    <property type="match status" value="1"/>
</dbReference>
<dbReference type="OrthoDB" id="8020139at2759"/>
<keyword evidence="7" id="KW-0378">Hydrolase</keyword>
<dbReference type="PROSITE" id="PS51762">
    <property type="entry name" value="GH16_2"/>
    <property type="match status" value="1"/>
</dbReference>
<proteinExistence type="inferred from homology"/>
<reference evidence="7 8" key="1">
    <citation type="journal article" date="2007" name="Nature">
        <title>Evolution of genes and genomes on the Drosophila phylogeny.</title>
        <authorList>
            <consortium name="Drosophila 12 Genomes Consortium"/>
            <person name="Clark A.G."/>
            <person name="Eisen M.B."/>
            <person name="Smith D.R."/>
            <person name="Bergman C.M."/>
            <person name="Oliver B."/>
            <person name="Markow T.A."/>
            <person name="Kaufman T.C."/>
            <person name="Kellis M."/>
            <person name="Gelbart W."/>
            <person name="Iyer V.N."/>
            <person name="Pollard D.A."/>
            <person name="Sackton T.B."/>
            <person name="Larracuente A.M."/>
            <person name="Singh N.D."/>
            <person name="Abad J.P."/>
            <person name="Abt D.N."/>
            <person name="Adryan B."/>
            <person name="Aguade M."/>
            <person name="Akashi H."/>
            <person name="Anderson W.W."/>
            <person name="Aquadro C.F."/>
            <person name="Ardell D.H."/>
            <person name="Arguello R."/>
            <person name="Artieri C.G."/>
            <person name="Barbash D.A."/>
            <person name="Barker D."/>
            <person name="Barsanti P."/>
            <person name="Batterham P."/>
            <person name="Batzoglou S."/>
            <person name="Begun D."/>
            <person name="Bhutkar A."/>
            <person name="Blanco E."/>
            <person name="Bosak S.A."/>
            <person name="Bradley R.K."/>
            <person name="Brand A.D."/>
            <person name="Brent M.R."/>
            <person name="Brooks A.N."/>
            <person name="Brown R.H."/>
            <person name="Butlin R.K."/>
            <person name="Caggese C."/>
            <person name="Calvi B.R."/>
            <person name="Bernardo de Carvalho A."/>
            <person name="Caspi A."/>
            <person name="Castrezana S."/>
            <person name="Celniker S.E."/>
            <person name="Chang J.L."/>
            <person name="Chapple C."/>
            <person name="Chatterji S."/>
            <person name="Chinwalla A."/>
            <person name="Civetta A."/>
            <person name="Clifton S.W."/>
            <person name="Comeron J.M."/>
            <person name="Costello J.C."/>
            <person name="Coyne J.A."/>
            <person name="Daub J."/>
            <person name="David R.G."/>
            <person name="Delcher A.L."/>
            <person name="Delehaunty K."/>
            <person name="Do C.B."/>
            <person name="Ebling H."/>
            <person name="Edwards K."/>
            <person name="Eickbush T."/>
            <person name="Evans J.D."/>
            <person name="Filipski A."/>
            <person name="Findeiss S."/>
            <person name="Freyhult E."/>
            <person name="Fulton L."/>
            <person name="Fulton R."/>
            <person name="Garcia A.C."/>
            <person name="Gardiner A."/>
            <person name="Garfield D.A."/>
            <person name="Garvin B.E."/>
            <person name="Gibson G."/>
            <person name="Gilbert D."/>
            <person name="Gnerre S."/>
            <person name="Godfrey J."/>
            <person name="Good R."/>
            <person name="Gotea V."/>
            <person name="Gravely B."/>
            <person name="Greenberg A.J."/>
            <person name="Griffiths-Jones S."/>
            <person name="Gross S."/>
            <person name="Guigo R."/>
            <person name="Gustafson E.A."/>
            <person name="Haerty W."/>
            <person name="Hahn M.W."/>
            <person name="Halligan D.L."/>
            <person name="Halpern A.L."/>
            <person name="Halter G.M."/>
            <person name="Han M.V."/>
            <person name="Heger A."/>
            <person name="Hillier L."/>
            <person name="Hinrichs A.S."/>
            <person name="Holmes I."/>
            <person name="Hoskins R.A."/>
            <person name="Hubisz M.J."/>
            <person name="Hultmark D."/>
            <person name="Huntley M.A."/>
            <person name="Jaffe D.B."/>
            <person name="Jagadeeshan S."/>
            <person name="Jeck W.R."/>
            <person name="Johnson J."/>
            <person name="Jones C.D."/>
            <person name="Jordan W.C."/>
            <person name="Karpen G.H."/>
            <person name="Kataoka E."/>
            <person name="Keightley P.D."/>
            <person name="Kheradpour P."/>
            <person name="Kirkness E.F."/>
            <person name="Koerich L.B."/>
            <person name="Kristiansen K."/>
            <person name="Kudrna D."/>
            <person name="Kulathinal R.J."/>
            <person name="Kumar S."/>
            <person name="Kwok R."/>
            <person name="Lander E."/>
            <person name="Langley C.H."/>
            <person name="Lapoint R."/>
            <person name="Lazzaro B.P."/>
            <person name="Lee S.J."/>
            <person name="Levesque L."/>
            <person name="Li R."/>
            <person name="Lin C.F."/>
            <person name="Lin M.F."/>
            <person name="Lindblad-Toh K."/>
            <person name="Llopart A."/>
            <person name="Long M."/>
            <person name="Low L."/>
            <person name="Lozovsky E."/>
            <person name="Lu J."/>
            <person name="Luo M."/>
            <person name="Machado C.A."/>
            <person name="Makalowski W."/>
            <person name="Marzo M."/>
            <person name="Matsuda M."/>
            <person name="Matzkin L."/>
            <person name="McAllister B."/>
            <person name="McBride C.S."/>
            <person name="McKernan B."/>
            <person name="McKernan K."/>
            <person name="Mendez-Lago M."/>
            <person name="Minx P."/>
            <person name="Mollenhauer M.U."/>
            <person name="Montooth K."/>
            <person name="Mount S.M."/>
            <person name="Mu X."/>
            <person name="Myers E."/>
            <person name="Negre B."/>
            <person name="Newfeld S."/>
            <person name="Nielsen R."/>
            <person name="Noor M.A."/>
            <person name="O'Grady P."/>
            <person name="Pachter L."/>
            <person name="Papaceit M."/>
            <person name="Parisi M.J."/>
            <person name="Parisi M."/>
            <person name="Parts L."/>
            <person name="Pedersen J.S."/>
            <person name="Pesole G."/>
            <person name="Phillippy A.M."/>
            <person name="Ponting C.P."/>
            <person name="Pop M."/>
            <person name="Porcelli D."/>
            <person name="Powell J.R."/>
            <person name="Prohaska S."/>
            <person name="Pruitt K."/>
            <person name="Puig M."/>
            <person name="Quesneville H."/>
            <person name="Ram K.R."/>
            <person name="Rand D."/>
            <person name="Rasmussen M.D."/>
            <person name="Reed L.K."/>
            <person name="Reenan R."/>
            <person name="Reily A."/>
            <person name="Remington K.A."/>
            <person name="Rieger T.T."/>
            <person name="Ritchie M.G."/>
            <person name="Robin C."/>
            <person name="Rogers Y.H."/>
            <person name="Rohde C."/>
            <person name="Rozas J."/>
            <person name="Rubenfield M.J."/>
            <person name="Ruiz A."/>
            <person name="Russo S."/>
            <person name="Salzberg S.L."/>
            <person name="Sanchez-Gracia A."/>
            <person name="Saranga D.J."/>
            <person name="Sato H."/>
            <person name="Schaeffer S.W."/>
            <person name="Schatz M.C."/>
            <person name="Schlenke T."/>
            <person name="Schwartz R."/>
            <person name="Segarra C."/>
            <person name="Singh R.S."/>
            <person name="Sirot L."/>
            <person name="Sirota M."/>
            <person name="Sisneros N.B."/>
            <person name="Smith C.D."/>
            <person name="Smith T.F."/>
            <person name="Spieth J."/>
            <person name="Stage D.E."/>
            <person name="Stark A."/>
            <person name="Stephan W."/>
            <person name="Strausberg R.L."/>
            <person name="Strempel S."/>
            <person name="Sturgill D."/>
            <person name="Sutton G."/>
            <person name="Sutton G.G."/>
            <person name="Tao W."/>
            <person name="Teichmann S."/>
            <person name="Tobari Y.N."/>
            <person name="Tomimura Y."/>
            <person name="Tsolas J.M."/>
            <person name="Valente V.L."/>
            <person name="Venter E."/>
            <person name="Venter J.C."/>
            <person name="Vicario S."/>
            <person name="Vieira F.G."/>
            <person name="Vilella A.J."/>
            <person name="Villasante A."/>
            <person name="Walenz B."/>
            <person name="Wang J."/>
            <person name="Wasserman M."/>
            <person name="Watts T."/>
            <person name="Wilson D."/>
            <person name="Wilson R.K."/>
            <person name="Wing R.A."/>
            <person name="Wolfner M.F."/>
            <person name="Wong A."/>
            <person name="Wong G.K."/>
            <person name="Wu C.I."/>
            <person name="Wu G."/>
            <person name="Yamamoto D."/>
            <person name="Yang H.P."/>
            <person name="Yang S.P."/>
            <person name="Yorke J.A."/>
            <person name="Yoshida K."/>
            <person name="Zdobnov E."/>
            <person name="Zhang P."/>
            <person name="Zhang Y."/>
            <person name="Zimin A.V."/>
            <person name="Baldwin J."/>
            <person name="Abdouelleil A."/>
            <person name="Abdulkadir J."/>
            <person name="Abebe A."/>
            <person name="Abera B."/>
            <person name="Abreu J."/>
            <person name="Acer S.C."/>
            <person name="Aftuck L."/>
            <person name="Alexander A."/>
            <person name="An P."/>
            <person name="Anderson E."/>
            <person name="Anderson S."/>
            <person name="Arachi H."/>
            <person name="Azer M."/>
            <person name="Bachantsang P."/>
            <person name="Barry A."/>
            <person name="Bayul T."/>
            <person name="Berlin A."/>
            <person name="Bessette D."/>
            <person name="Bloom T."/>
            <person name="Blye J."/>
            <person name="Boguslavskiy L."/>
            <person name="Bonnet C."/>
            <person name="Boukhgalter B."/>
            <person name="Bourzgui I."/>
            <person name="Brown A."/>
            <person name="Cahill P."/>
            <person name="Channer S."/>
            <person name="Cheshatsang Y."/>
            <person name="Chuda L."/>
            <person name="Citroen M."/>
            <person name="Collymore A."/>
            <person name="Cooke P."/>
            <person name="Costello M."/>
            <person name="D'Aco K."/>
            <person name="Daza R."/>
            <person name="De Haan G."/>
            <person name="DeGray S."/>
            <person name="DeMaso C."/>
            <person name="Dhargay N."/>
            <person name="Dooley K."/>
            <person name="Dooley E."/>
            <person name="Doricent M."/>
            <person name="Dorje P."/>
            <person name="Dorjee K."/>
            <person name="Dupes A."/>
            <person name="Elong R."/>
            <person name="Falk J."/>
            <person name="Farina A."/>
            <person name="Faro S."/>
            <person name="Ferguson D."/>
            <person name="Fisher S."/>
            <person name="Foley C.D."/>
            <person name="Franke A."/>
            <person name="Friedrich D."/>
            <person name="Gadbois L."/>
            <person name="Gearin G."/>
            <person name="Gearin C.R."/>
            <person name="Giannoukos G."/>
            <person name="Goode T."/>
            <person name="Graham J."/>
            <person name="Grandbois E."/>
            <person name="Grewal S."/>
            <person name="Gyaltsen K."/>
            <person name="Hafez N."/>
            <person name="Hagos B."/>
            <person name="Hall J."/>
            <person name="Henson C."/>
            <person name="Hollinger A."/>
            <person name="Honan T."/>
            <person name="Huard M.D."/>
            <person name="Hughes L."/>
            <person name="Hurhula B."/>
            <person name="Husby M.E."/>
            <person name="Kamat A."/>
            <person name="Kanga B."/>
            <person name="Kashin S."/>
            <person name="Khazanovich D."/>
            <person name="Kisner P."/>
            <person name="Lance K."/>
            <person name="Lara M."/>
            <person name="Lee W."/>
            <person name="Lennon N."/>
            <person name="Letendre F."/>
            <person name="LeVine R."/>
            <person name="Lipovsky A."/>
            <person name="Liu X."/>
            <person name="Liu J."/>
            <person name="Liu S."/>
            <person name="Lokyitsang T."/>
            <person name="Lokyitsang Y."/>
            <person name="Lubonja R."/>
            <person name="Lui A."/>
            <person name="MacDonald P."/>
            <person name="Magnisalis V."/>
            <person name="Maru K."/>
            <person name="Matthews C."/>
            <person name="McCusker W."/>
            <person name="McDonough S."/>
            <person name="Mehta T."/>
            <person name="Meldrim J."/>
            <person name="Meneus L."/>
            <person name="Mihai O."/>
            <person name="Mihalev A."/>
            <person name="Mihova T."/>
            <person name="Mittelman R."/>
            <person name="Mlenga V."/>
            <person name="Montmayeur A."/>
            <person name="Mulrain L."/>
            <person name="Navidi A."/>
            <person name="Naylor J."/>
            <person name="Negash T."/>
            <person name="Nguyen T."/>
            <person name="Nguyen N."/>
            <person name="Nicol R."/>
            <person name="Norbu C."/>
            <person name="Norbu N."/>
            <person name="Novod N."/>
            <person name="O'Neill B."/>
            <person name="Osman S."/>
            <person name="Markiewicz E."/>
            <person name="Oyono O.L."/>
            <person name="Patti C."/>
            <person name="Phunkhang P."/>
            <person name="Pierre F."/>
            <person name="Priest M."/>
            <person name="Raghuraman S."/>
            <person name="Rege F."/>
            <person name="Reyes R."/>
            <person name="Rise C."/>
            <person name="Rogov P."/>
            <person name="Ross K."/>
            <person name="Ryan E."/>
            <person name="Settipalli S."/>
            <person name="Shea T."/>
            <person name="Sherpa N."/>
            <person name="Shi L."/>
            <person name="Shih D."/>
            <person name="Sparrow T."/>
            <person name="Spaulding J."/>
            <person name="Stalker J."/>
            <person name="Stange-Thomann N."/>
            <person name="Stavropoulos S."/>
            <person name="Stone C."/>
            <person name="Strader C."/>
            <person name="Tesfaye S."/>
            <person name="Thomson T."/>
            <person name="Thoulutsang Y."/>
            <person name="Thoulutsang D."/>
            <person name="Topham K."/>
            <person name="Topping I."/>
            <person name="Tsamla T."/>
            <person name="Vassiliev H."/>
            <person name="Vo A."/>
            <person name="Wangchuk T."/>
            <person name="Wangdi T."/>
            <person name="Weiand M."/>
            <person name="Wilkinson J."/>
            <person name="Wilson A."/>
            <person name="Yadav S."/>
            <person name="Young G."/>
            <person name="Yu Q."/>
            <person name="Zembek L."/>
            <person name="Zhong D."/>
            <person name="Zimmer A."/>
            <person name="Zwirko Z."/>
            <person name="Jaffe D.B."/>
            <person name="Alvarez P."/>
            <person name="Brockman W."/>
            <person name="Butler J."/>
            <person name="Chin C."/>
            <person name="Gnerre S."/>
            <person name="Grabherr M."/>
            <person name="Kleber M."/>
            <person name="Mauceli E."/>
            <person name="MacCallum I."/>
        </authorList>
    </citation>
    <scope>NUCLEOTIDE SEQUENCE [LARGE SCALE GENOMIC DNA]</scope>
    <source>
        <strain evidence="8">Tucson 15081-1352.22</strain>
    </source>
</reference>
<dbReference type="Proteomes" id="UP000009192">
    <property type="component" value="Unassembled WGS sequence"/>
</dbReference>
<dbReference type="FunCoup" id="B4KY70">
    <property type="interactions" value="14"/>
</dbReference>
<feature type="chain" id="PRO_5006456839" evidence="4">
    <location>
        <begin position="25"/>
        <end position="477"/>
    </location>
</feature>
<feature type="domain" description="GH16" evidence="5">
    <location>
        <begin position="162"/>
        <end position="477"/>
    </location>
</feature>
<dbReference type="PANTHER" id="PTHR10963:SF60">
    <property type="entry name" value="GRAM-NEGATIVE BACTERIA-BINDING PROTEIN 1-RELATED"/>
    <property type="match status" value="1"/>
</dbReference>
<dbReference type="HOGENOM" id="CLU_019533_2_0_1"/>
<dbReference type="KEGG" id="dmo:Dmoj_GI11311"/>
<evidence type="ECO:0000256" key="1">
    <source>
        <dbReference type="ARBA" id="ARBA00008781"/>
    </source>
</evidence>
<dbReference type="InterPro" id="IPR043030">
    <property type="entry name" value="BGBP_N_sf"/>
</dbReference>
<keyword evidence="7" id="KW-0326">Glycosidase</keyword>
<dbReference type="AlphaFoldDB" id="B4KY70"/>
<evidence type="ECO:0000256" key="2">
    <source>
        <dbReference type="ARBA" id="ARBA00022588"/>
    </source>
</evidence>
<dbReference type="PANTHER" id="PTHR10963">
    <property type="entry name" value="GLYCOSYL HYDROLASE-RELATED"/>
    <property type="match status" value="1"/>
</dbReference>
<comment type="similarity">
    <text evidence="1">Belongs to the insect beta-1,3-glucan binding protein family.</text>
</comment>
<dbReference type="InterPro" id="IPR000757">
    <property type="entry name" value="Beta-glucanase-like"/>
</dbReference>
<feature type="domain" description="CBM39" evidence="6">
    <location>
        <begin position="25"/>
        <end position="119"/>
    </location>
</feature>
<accession>B4KY70</accession>
<name>B4KY70_DROMO</name>
<protein>
    <submittedName>
        <fullName evidence="7">Uncharacterized protein, isoform A</fullName>
        <ecNumber evidence="7">3.2.1.-</ecNumber>
    </submittedName>
</protein>
<dbReference type="PROSITE" id="PS51969">
    <property type="entry name" value="CBM39"/>
    <property type="match status" value="1"/>
</dbReference>
<dbReference type="GO" id="GO:0030246">
    <property type="term" value="F:carbohydrate binding"/>
    <property type="evidence" value="ECO:0007669"/>
    <property type="project" value="InterPro"/>
</dbReference>
<evidence type="ECO:0000259" key="5">
    <source>
        <dbReference type="PROSITE" id="PS51762"/>
    </source>
</evidence>
<dbReference type="eggNOG" id="ENOG502RTM3">
    <property type="taxonomic scope" value="Eukaryota"/>
</dbReference>
<dbReference type="EMBL" id="CH933809">
    <property type="protein sequence ID" value="EDW19789.2"/>
    <property type="molecule type" value="Genomic_DNA"/>
</dbReference>
<dbReference type="Gene3D" id="2.60.120.200">
    <property type="match status" value="1"/>
</dbReference>
<feature type="signal peptide" evidence="4">
    <location>
        <begin position="1"/>
        <end position="24"/>
    </location>
</feature>
<organism evidence="7 8">
    <name type="scientific">Drosophila mojavensis</name>
    <name type="common">Fruit fly</name>
    <dbReference type="NCBI Taxonomy" id="7230"/>
    <lineage>
        <taxon>Eukaryota</taxon>
        <taxon>Metazoa</taxon>
        <taxon>Ecdysozoa</taxon>
        <taxon>Arthropoda</taxon>
        <taxon>Hexapoda</taxon>
        <taxon>Insecta</taxon>
        <taxon>Pterygota</taxon>
        <taxon>Neoptera</taxon>
        <taxon>Endopterygota</taxon>
        <taxon>Diptera</taxon>
        <taxon>Brachycera</taxon>
        <taxon>Muscomorpha</taxon>
        <taxon>Ephydroidea</taxon>
        <taxon>Drosophilidae</taxon>
        <taxon>Drosophila</taxon>
    </lineage>
</organism>
<keyword evidence="3" id="KW-0391">Immunity</keyword>
<keyword evidence="4" id="KW-0732">Signal</keyword>
<dbReference type="InterPro" id="IPR050546">
    <property type="entry name" value="Glycosyl_Hydrlase_16"/>
</dbReference>
<dbReference type="Gene3D" id="2.60.40.2140">
    <property type="entry name" value="Beta-1,3-glucan-recognition protein, N-terminal domain"/>
    <property type="match status" value="1"/>
</dbReference>
<dbReference type="InterPro" id="IPR013320">
    <property type="entry name" value="ConA-like_dom_sf"/>
</dbReference>
<keyword evidence="2" id="KW-0399">Innate immunity</keyword>
<evidence type="ECO:0000259" key="6">
    <source>
        <dbReference type="PROSITE" id="PS51969"/>
    </source>
</evidence>
<dbReference type="InParanoid" id="B4KY70"/>
<gene>
    <name evidence="7" type="primary">Dmoj\GI11311</name>
    <name evidence="7" type="ORF">Dmoj_GI11311</name>
</gene>
<dbReference type="GO" id="GO:0004553">
    <property type="term" value="F:hydrolase activity, hydrolyzing O-glycosyl compounds"/>
    <property type="evidence" value="ECO:0007669"/>
    <property type="project" value="InterPro"/>
</dbReference>
<dbReference type="GO" id="GO:0005975">
    <property type="term" value="P:carbohydrate metabolic process"/>
    <property type="evidence" value="ECO:0007669"/>
    <property type="project" value="InterPro"/>
</dbReference>
<evidence type="ECO:0000256" key="3">
    <source>
        <dbReference type="ARBA" id="ARBA00022859"/>
    </source>
</evidence>
<dbReference type="GO" id="GO:0045087">
    <property type="term" value="P:innate immune response"/>
    <property type="evidence" value="ECO:0007669"/>
    <property type="project" value="UniProtKB-KW"/>
</dbReference>
<dbReference type="InterPro" id="IPR031756">
    <property type="entry name" value="BGBP_N"/>
</dbReference>
<dbReference type="SUPFAM" id="SSF49899">
    <property type="entry name" value="Concanavalin A-like lectins/glucanases"/>
    <property type="match status" value="1"/>
</dbReference>